<keyword evidence="2" id="KW-0812">Transmembrane</keyword>
<evidence type="ECO:0008006" key="5">
    <source>
        <dbReference type="Google" id="ProtNLM"/>
    </source>
</evidence>
<dbReference type="InterPro" id="IPR011990">
    <property type="entry name" value="TPR-like_helical_dom_sf"/>
</dbReference>
<accession>A0A948TBM0</accession>
<sequence length="520" mass="60842">MSLYSFFRYLIYSFLFVFIMSSCSGRDDADVKRAVNVLSMVKDMCDKDSFPKNDSILNFSVKVFSREEMDSCLATAYFYQARIQHKNFYLLRAIDSYVMAGEYAGSDSMLHFKVNLELAKIYRFKMRHDMEKSYINSAECLLKSLHDSSANIEFLHEKALYYLNKKDMPMVYSTLRESLAYLHDRNDNTKSDIYKHLSEAYMASGNSDSVVYFADKGLELGPVPQLRSELLMFKGLAYTLNGNPDSAVHYIIPNMYSVDMTARMKSYRAMSEMYDSLGNIPQAYEFLKKYTMTLDSLIEDRRDEFLEKMHGIHEYNIQKNRANKAEMQAASSQLMFSNFVLAALLLIMFLSVLLHHYRSNKRKLTERLREETCLKMEETLKCRDMEISLARKQEELKQKEIERLNKNIDYYKQLNNITLPVIMRRQNAQGSLHLSDDDWNIITGNADACFDMFTERLKKLCPQLTDDDIRFCCLVKMELSMSMLSEIYHIAKASISRRKMRLKEKIGIENTSFDEFIIDF</sequence>
<name>A0A948TBM0_9BACT</name>
<dbReference type="Gene3D" id="1.25.40.10">
    <property type="entry name" value="Tetratricopeptide repeat domain"/>
    <property type="match status" value="1"/>
</dbReference>
<feature type="coiled-coil region" evidence="1">
    <location>
        <begin position="382"/>
        <end position="409"/>
    </location>
</feature>
<feature type="transmembrane region" description="Helical" evidence="2">
    <location>
        <begin position="334"/>
        <end position="354"/>
    </location>
</feature>
<dbReference type="AlphaFoldDB" id="A0A948TBM0"/>
<dbReference type="SUPFAM" id="SSF48452">
    <property type="entry name" value="TPR-like"/>
    <property type="match status" value="1"/>
</dbReference>
<reference evidence="3" key="2">
    <citation type="submission" date="2021-04" db="EMBL/GenBank/DDBJ databases">
        <authorList>
            <person name="Gilroy R."/>
        </authorList>
    </citation>
    <scope>NUCLEOTIDE SEQUENCE</scope>
    <source>
        <strain evidence="3">G4-2901</strain>
    </source>
</reference>
<proteinExistence type="predicted"/>
<gene>
    <name evidence="3" type="ORF">H9777_08210</name>
</gene>
<organism evidence="3 4">
    <name type="scientific">Candidatus Phocaeicola faecigallinarum</name>
    <dbReference type="NCBI Taxonomy" id="2838732"/>
    <lineage>
        <taxon>Bacteria</taxon>
        <taxon>Pseudomonadati</taxon>
        <taxon>Bacteroidota</taxon>
        <taxon>Bacteroidia</taxon>
        <taxon>Bacteroidales</taxon>
        <taxon>Bacteroidaceae</taxon>
        <taxon>Phocaeicola</taxon>
    </lineage>
</organism>
<dbReference type="Proteomes" id="UP000783796">
    <property type="component" value="Unassembled WGS sequence"/>
</dbReference>
<evidence type="ECO:0000313" key="4">
    <source>
        <dbReference type="Proteomes" id="UP000783796"/>
    </source>
</evidence>
<comment type="caution">
    <text evidence="3">The sequence shown here is derived from an EMBL/GenBank/DDBJ whole genome shotgun (WGS) entry which is preliminary data.</text>
</comment>
<dbReference type="EMBL" id="JAHLFW010000070">
    <property type="protein sequence ID" value="MBU3838277.1"/>
    <property type="molecule type" value="Genomic_DNA"/>
</dbReference>
<keyword evidence="2" id="KW-0472">Membrane</keyword>
<evidence type="ECO:0000313" key="3">
    <source>
        <dbReference type="EMBL" id="MBU3838277.1"/>
    </source>
</evidence>
<keyword evidence="1" id="KW-0175">Coiled coil</keyword>
<keyword evidence="2" id="KW-1133">Transmembrane helix</keyword>
<evidence type="ECO:0000256" key="2">
    <source>
        <dbReference type="SAM" id="Phobius"/>
    </source>
</evidence>
<evidence type="ECO:0000256" key="1">
    <source>
        <dbReference type="SAM" id="Coils"/>
    </source>
</evidence>
<protein>
    <recommendedName>
        <fullName evidence="5">Tetratricopeptide repeat protein</fullName>
    </recommendedName>
</protein>
<reference evidence="3" key="1">
    <citation type="journal article" date="2021" name="PeerJ">
        <title>Extensive microbial diversity within the chicken gut microbiome revealed by metagenomics and culture.</title>
        <authorList>
            <person name="Gilroy R."/>
            <person name="Ravi A."/>
            <person name="Getino M."/>
            <person name="Pursley I."/>
            <person name="Horton D.L."/>
            <person name="Alikhan N.F."/>
            <person name="Baker D."/>
            <person name="Gharbi K."/>
            <person name="Hall N."/>
            <person name="Watson M."/>
            <person name="Adriaenssens E.M."/>
            <person name="Foster-Nyarko E."/>
            <person name="Jarju S."/>
            <person name="Secka A."/>
            <person name="Antonio M."/>
            <person name="Oren A."/>
            <person name="Chaudhuri R.R."/>
            <person name="La Ragione R."/>
            <person name="Hildebrand F."/>
            <person name="Pallen M.J."/>
        </authorList>
    </citation>
    <scope>NUCLEOTIDE SEQUENCE</scope>
    <source>
        <strain evidence="3">G4-2901</strain>
    </source>
</reference>